<proteinExistence type="predicted"/>
<evidence type="ECO:0008006" key="4">
    <source>
        <dbReference type="Google" id="ProtNLM"/>
    </source>
</evidence>
<keyword evidence="3" id="KW-1185">Reference proteome</keyword>
<name>A0ABT6KTH6_9MYCO</name>
<evidence type="ECO:0000313" key="2">
    <source>
        <dbReference type="EMBL" id="MDH6194033.1"/>
    </source>
</evidence>
<dbReference type="EMBL" id="JARXVE010000001">
    <property type="protein sequence ID" value="MDH6194033.1"/>
    <property type="molecule type" value="Genomic_DNA"/>
</dbReference>
<gene>
    <name evidence="2" type="ORF">M2272_000654</name>
</gene>
<sequence length="124" mass="13263">MPRWASVLVGLVLSPILGLAAYGVSVKIVLHMMSTCQPYLTPGDGLIVLTLLGPAVLTIAVTAITYTVVHLLIERDWSIYVAVAAAVLVTPVMIVYSINSQYEPAAPSSICPTGTPSWWPWQAN</sequence>
<keyword evidence="1" id="KW-0472">Membrane</keyword>
<keyword evidence="1" id="KW-0812">Transmembrane</keyword>
<comment type="caution">
    <text evidence="2">The sequence shown here is derived from an EMBL/GenBank/DDBJ whole genome shotgun (WGS) entry which is preliminary data.</text>
</comment>
<feature type="transmembrane region" description="Helical" evidence="1">
    <location>
        <begin position="47"/>
        <end position="72"/>
    </location>
</feature>
<organism evidence="2 3">
    <name type="scientific">Mycolicibacterium frederiksbergense</name>
    <dbReference type="NCBI Taxonomy" id="117567"/>
    <lineage>
        <taxon>Bacteria</taxon>
        <taxon>Bacillati</taxon>
        <taxon>Actinomycetota</taxon>
        <taxon>Actinomycetes</taxon>
        <taxon>Mycobacteriales</taxon>
        <taxon>Mycobacteriaceae</taxon>
        <taxon>Mycolicibacterium</taxon>
    </lineage>
</organism>
<reference evidence="2 3" key="1">
    <citation type="submission" date="2023-04" db="EMBL/GenBank/DDBJ databases">
        <title>Forest soil microbial communities from Buena Vista Peninsula, Colon Province, Panama.</title>
        <authorList>
            <person name="Bouskill N."/>
        </authorList>
    </citation>
    <scope>NUCLEOTIDE SEQUENCE [LARGE SCALE GENOMIC DNA]</scope>
    <source>
        <strain evidence="2 3">AC80</strain>
    </source>
</reference>
<dbReference type="Proteomes" id="UP001160130">
    <property type="component" value="Unassembled WGS sequence"/>
</dbReference>
<evidence type="ECO:0000313" key="3">
    <source>
        <dbReference type="Proteomes" id="UP001160130"/>
    </source>
</evidence>
<feature type="transmembrane region" description="Helical" evidence="1">
    <location>
        <begin position="79"/>
        <end position="98"/>
    </location>
</feature>
<evidence type="ECO:0000256" key="1">
    <source>
        <dbReference type="SAM" id="Phobius"/>
    </source>
</evidence>
<protein>
    <recommendedName>
        <fullName evidence="4">DUF1772 domain-containing protein</fullName>
    </recommendedName>
</protein>
<keyword evidence="1" id="KW-1133">Transmembrane helix</keyword>
<accession>A0ABT6KTH6</accession>